<dbReference type="EMBL" id="JJPB01000022">
    <property type="protein sequence ID" value="KKG34365.1"/>
    <property type="molecule type" value="Genomic_DNA"/>
</dbReference>
<accession>A0A0F8HB33</accession>
<dbReference type="Proteomes" id="UP000034820">
    <property type="component" value="Unassembled WGS sequence"/>
</dbReference>
<evidence type="ECO:0000313" key="5">
    <source>
        <dbReference type="EMBL" id="KKG34365.1"/>
    </source>
</evidence>
<dbReference type="PANTHER" id="PTHR42733:SF2">
    <property type="entry name" value="DJ-1_THIJ_PFPI FAMILY PROTEIN"/>
    <property type="match status" value="1"/>
</dbReference>
<dbReference type="Proteomes" id="UP000034074">
    <property type="component" value="Unassembled WGS sequence"/>
</dbReference>
<dbReference type="Proteomes" id="UP000300067">
    <property type="component" value="Chromosome"/>
</dbReference>
<evidence type="ECO:0000313" key="7">
    <source>
        <dbReference type="EMBL" id="KKG40226.1"/>
    </source>
</evidence>
<evidence type="ECO:0000313" key="46">
    <source>
        <dbReference type="Proteomes" id="UP000034387"/>
    </source>
</evidence>
<evidence type="ECO:0000313" key="16">
    <source>
        <dbReference type="EMBL" id="KKG80799.1"/>
    </source>
</evidence>
<dbReference type="Proteomes" id="UP000034399">
    <property type="component" value="Unassembled WGS sequence"/>
</dbReference>
<dbReference type="Pfam" id="PF01965">
    <property type="entry name" value="DJ-1_PfpI"/>
    <property type="match status" value="1"/>
</dbReference>
<evidence type="ECO:0000313" key="55">
    <source>
        <dbReference type="Proteomes" id="UP000034921"/>
    </source>
</evidence>
<dbReference type="NCBIfam" id="TIGR01382">
    <property type="entry name" value="PfpI"/>
    <property type="match status" value="1"/>
</dbReference>
<evidence type="ECO:0000313" key="8">
    <source>
        <dbReference type="EMBL" id="KKG41088.1"/>
    </source>
</evidence>
<dbReference type="EMBL" id="JJQC01000001">
    <property type="protein sequence ID" value="KKH25825.1"/>
    <property type="molecule type" value="Genomic_DNA"/>
</dbReference>
<evidence type="ECO:0000313" key="25">
    <source>
        <dbReference type="EMBL" id="KKH28527.1"/>
    </source>
</evidence>
<evidence type="ECO:0000313" key="6">
    <source>
        <dbReference type="EMBL" id="KKG35810.1"/>
    </source>
</evidence>
<evidence type="ECO:0000313" key="19">
    <source>
        <dbReference type="EMBL" id="KKH05884.1"/>
    </source>
</evidence>
<dbReference type="RefSeq" id="WP_048037379.1">
    <property type="nucleotide sequence ID" value="NZ_CP029709.1"/>
</dbReference>
<evidence type="ECO:0000313" key="49">
    <source>
        <dbReference type="Proteomes" id="UP000034424"/>
    </source>
</evidence>
<dbReference type="Proteomes" id="UP000033889">
    <property type="component" value="Unassembled WGS sequence"/>
</dbReference>
<dbReference type="Proteomes" id="UP000034001">
    <property type="component" value="Unassembled WGS sequence"/>
</dbReference>
<dbReference type="InterPro" id="IPR002818">
    <property type="entry name" value="DJ-1/PfpI"/>
</dbReference>
<dbReference type="Proteomes" id="UP000033987">
    <property type="component" value="Unassembled WGS sequence"/>
</dbReference>
<dbReference type="Proteomes" id="UP000034950">
    <property type="component" value="Unassembled WGS sequence"/>
</dbReference>
<evidence type="ECO:0000313" key="9">
    <source>
        <dbReference type="EMBL" id="KKG41810.1"/>
    </source>
</evidence>
<evidence type="ECO:0000313" key="27">
    <source>
        <dbReference type="EMBL" id="KKH33944.1"/>
    </source>
</evidence>
<gene>
    <name evidence="30" type="ORF">DKM28_01600</name>
    <name evidence="6" type="ORF">DU30_07425</name>
    <name evidence="3" type="ORF">DU34_00070</name>
    <name evidence="7" type="ORF">DU35_00970</name>
    <name evidence="11" type="ORF">DU36_02260</name>
    <name evidence="27" type="ORF">DU37_04265</name>
    <name evidence="10" type="ORF">DU38_03085</name>
    <name evidence="8" type="ORF">DU39_03780</name>
    <name evidence="9" type="ORF">DU41_03425</name>
    <name evidence="20" type="ORF">DU42_14080</name>
    <name evidence="16" type="ORF">DU43_02845</name>
    <name evidence="23" type="ORF">DU44_09505</name>
    <name evidence="13" type="ORF">DU46_12870</name>
    <name evidence="22" type="ORF">DU48_07345</name>
    <name evidence="5" type="ORF">DU49_03210</name>
    <name evidence="21" type="ORF">DU51_16645</name>
    <name evidence="4" type="ORF">DU52_16950</name>
    <name evidence="17" type="ORF">DU57_11300</name>
    <name evidence="25" type="ORF">DU58_04380</name>
    <name evidence="18" type="ORF">DU59_13040</name>
    <name evidence="26" type="ORF">DU60_02090</name>
    <name evidence="15" type="ORF">DU61_07720</name>
    <name evidence="19" type="ORF">DU62_16410</name>
    <name evidence="14" type="ORF">DU63_04695</name>
    <name evidence="24" type="ORF">DU65_17095</name>
    <name evidence="12" type="ORF">DU67_07030</name>
    <name evidence="28" type="ORF">DU71_12525</name>
    <name evidence="29" type="ORF">DU72_11605</name>
    <name evidence="31" type="ORF">FQU78_08690</name>
</gene>
<dbReference type="Proteomes" id="UP000034387">
    <property type="component" value="Unassembled WGS sequence"/>
</dbReference>
<dbReference type="EMBL" id="JJPX01000120">
    <property type="protein sequence ID" value="KKH08190.1"/>
    <property type="molecule type" value="Genomic_DNA"/>
</dbReference>
<evidence type="ECO:0000313" key="31">
    <source>
        <dbReference type="EMBL" id="QIB91115.1"/>
    </source>
</evidence>
<evidence type="ECO:0000259" key="2">
    <source>
        <dbReference type="Pfam" id="PF01965"/>
    </source>
</evidence>
<dbReference type="Proteomes" id="UP000034047">
    <property type="component" value="Unassembled WGS sequence"/>
</dbReference>
<evidence type="ECO:0000313" key="50">
    <source>
        <dbReference type="Proteomes" id="UP000034577"/>
    </source>
</evidence>
<dbReference type="EMBL" id="JJPE01000127">
    <property type="protein sequence ID" value="KKG41810.1"/>
    <property type="molecule type" value="Genomic_DNA"/>
</dbReference>
<evidence type="ECO:0000313" key="24">
    <source>
        <dbReference type="EMBL" id="KKH25825.1"/>
    </source>
</evidence>
<dbReference type="EMBL" id="JJQB01000143">
    <property type="protein sequence ID" value="KKH15315.1"/>
    <property type="molecule type" value="Genomic_DNA"/>
</dbReference>
<evidence type="ECO:0000313" key="26">
    <source>
        <dbReference type="EMBL" id="KKH28642.1"/>
    </source>
</evidence>
<evidence type="ECO:0000313" key="40">
    <source>
        <dbReference type="Proteomes" id="UP000034195"/>
    </source>
</evidence>
<dbReference type="EMBL" id="JJOU01000059">
    <property type="protein sequence ID" value="KKG16801.1"/>
    <property type="molecule type" value="Genomic_DNA"/>
</dbReference>
<evidence type="ECO:0000313" key="47">
    <source>
        <dbReference type="Proteomes" id="UP000034399"/>
    </source>
</evidence>
<dbReference type="GO" id="GO:0016740">
    <property type="term" value="F:transferase activity"/>
    <property type="evidence" value="ECO:0007669"/>
    <property type="project" value="UniProtKB-KW"/>
</dbReference>
<dbReference type="Proteomes" id="UP000034227">
    <property type="component" value="Unassembled WGS sequence"/>
</dbReference>
<evidence type="ECO:0000313" key="53">
    <source>
        <dbReference type="Proteomes" id="UP000034733"/>
    </source>
</evidence>
<evidence type="ECO:0000313" key="17">
    <source>
        <dbReference type="EMBL" id="KKG88901.1"/>
    </source>
</evidence>
<evidence type="ECO:0000313" key="15">
    <source>
        <dbReference type="EMBL" id="KKG78284.1"/>
    </source>
</evidence>
<evidence type="ECO:0000313" key="3">
    <source>
        <dbReference type="EMBL" id="KKG16801.1"/>
    </source>
</evidence>
<dbReference type="Proteomes" id="UP000467371">
    <property type="component" value="Chromosome"/>
</dbReference>
<dbReference type="InterPro" id="IPR029062">
    <property type="entry name" value="Class_I_gatase-like"/>
</dbReference>
<dbReference type="Proteomes" id="UP000034733">
    <property type="component" value="Unassembled WGS sequence"/>
</dbReference>
<evidence type="ECO:0000313" key="45">
    <source>
        <dbReference type="Proteomes" id="UP000034338"/>
    </source>
</evidence>
<dbReference type="EMBL" id="JJPG01000062">
    <property type="protein sequence ID" value="KKG52907.1"/>
    <property type="molecule type" value="Genomic_DNA"/>
</dbReference>
<dbReference type="Gene3D" id="3.40.50.880">
    <property type="match status" value="1"/>
</dbReference>
<name>A0A0F8HB33_METMZ</name>
<evidence type="ECO:0000313" key="52">
    <source>
        <dbReference type="Proteomes" id="UP000034672"/>
    </source>
</evidence>
<dbReference type="EMBL" id="JJPF01000108">
    <property type="protein sequence ID" value="KKG41088.1"/>
    <property type="molecule type" value="Genomic_DNA"/>
</dbReference>
<evidence type="ECO:0000313" key="29">
    <source>
        <dbReference type="EMBL" id="KKH55770.1"/>
    </source>
</evidence>
<evidence type="ECO:0000313" key="39">
    <source>
        <dbReference type="Proteomes" id="UP000034151"/>
    </source>
</evidence>
<evidence type="ECO:0000313" key="44">
    <source>
        <dbReference type="Proteomes" id="UP000034298"/>
    </source>
</evidence>
<reference evidence="32 33" key="1">
    <citation type="journal article" date="2015" name="ISME J.">
        <title>Genomic and phenotypic differentiation among Methanosarcina mazei populations from Columbia River sediment.</title>
        <authorList>
            <person name="Youngblut N.D."/>
            <person name="Wirth J.S."/>
            <person name="Henriksen J.R."/>
            <person name="Smith M."/>
            <person name="Simon H."/>
            <person name="Metcalf W.W."/>
            <person name="Whitaker R.J."/>
        </authorList>
    </citation>
    <scope>NUCLEOTIDE SEQUENCE [LARGE SCALE GENOMIC DNA]</scope>
    <source>
        <strain evidence="23 37">1.F.A.1A.3</strain>
        <strain evidence="22 53">1.F.A.1B.3</strain>
        <strain evidence="24 34">1.F.A.1B.4</strain>
        <strain evidence="25 41">1.F.A.2.8</strain>
        <strain evidence="26 55">1.F.M.0.5</strain>
        <strain evidence="27 45">1.H.A.0.1</strain>
        <strain evidence="28 52">1.H.A.1A.4</strain>
        <strain evidence="29 43">1.H.A.2.1</strain>
        <strain evidence="3 36">2.F.T.2.6</strain>
        <strain evidence="4 47">3.F.A.1A.1</strain>
        <strain evidence="5 32">3.F.A.1A.3</strain>
        <strain evidence="6 44">3.F.A.1B.1</strain>
        <strain evidence="7 50">3.F.A.2.12</strain>
        <strain evidence="9 51">3.F.A.2.3</strain>
        <strain evidence="8 39">3.F.A.2.5</strain>
        <strain evidence="10 40">3.F.A.2.6</strain>
        <strain evidence="11 42">3.F.A.2.7</strain>
        <strain evidence="12 49">3.F.T.2.1</strain>
        <strain evidence="16">3.H.A.1A.1</strain>
        <strain evidence="13 38">3.H.A.1A.2</strain>
        <strain evidence="14 35">3.H.A.2.1</strain>
        <strain evidence="15 33">3.H.A.2.5</strain>
        <strain evidence="17 57">3.H.A.2.6</strain>
        <strain evidence="18 48">3.H.A.2.8</strain>
        <strain evidence="20 46">3.H.M.2.7</strain>
        <strain evidence="21 54">3.H.T.1A.1</strain>
        <strain evidence="19 56">3.H.T.1A.2</strain>
    </source>
</reference>
<evidence type="ECO:0000313" key="34">
    <source>
        <dbReference type="Proteomes" id="UP000033987"/>
    </source>
</evidence>
<evidence type="ECO:0000313" key="28">
    <source>
        <dbReference type="EMBL" id="KKH40621.1"/>
    </source>
</evidence>
<proteinExistence type="inferred from homology"/>
<dbReference type="Proteomes" id="UP000034064">
    <property type="component" value="Unassembled WGS sequence"/>
</dbReference>
<dbReference type="Proteomes" id="UP000034944">
    <property type="component" value="Unassembled WGS sequence"/>
</dbReference>
<dbReference type="InterPro" id="IPR006286">
    <property type="entry name" value="C56_PfpI-like"/>
</dbReference>
<dbReference type="AlphaFoldDB" id="A0A0F8HB33"/>
<reference evidence="31 59" key="3">
    <citation type="journal article" date="2020" name="Environ. Microbiol. Rep.">
        <title>Redox cycling of Fe(II) and Fe(III) in magnetite accelerates aceticlastic methanogenesis by Methanosarcina mazei.</title>
        <authorList>
            <person name="Wang H."/>
            <person name="Byrne J.M."/>
            <person name="Liu P."/>
            <person name="Liu J."/>
            <person name="Dong X."/>
            <person name="Lu Y."/>
        </authorList>
    </citation>
    <scope>NUCLEOTIDE SEQUENCE [LARGE SCALE GENOMIC DNA]</scope>
    <source>
        <strain evidence="31">Zm-15</strain>
        <strain evidence="59">zm-15</strain>
    </source>
</reference>
<dbReference type="Proteomes" id="UP000033878">
    <property type="component" value="Unassembled WGS sequence"/>
</dbReference>
<dbReference type="Proteomes" id="UP000034424">
    <property type="component" value="Unassembled WGS sequence"/>
</dbReference>
<evidence type="ECO:0000313" key="12">
    <source>
        <dbReference type="EMBL" id="KKG63840.1"/>
    </source>
</evidence>
<dbReference type="Proteomes" id="UP000034338">
    <property type="component" value="Unassembled WGS sequence"/>
</dbReference>
<feature type="domain" description="DJ-1/PfpI" evidence="2">
    <location>
        <begin position="1"/>
        <end position="162"/>
    </location>
</feature>
<dbReference type="Proteomes" id="UP000034921">
    <property type="component" value="Unassembled WGS sequence"/>
</dbReference>
<dbReference type="EMBL" id="JJPY01000011">
    <property type="protein sequence ID" value="KKH11852.1"/>
    <property type="molecule type" value="Genomic_DNA"/>
</dbReference>
<sequence>MKALVFGADGFEDVELIYPYHRLKEEGITTHVASMKKGKIKGKYGYDVEVDIAFKDVNPEDYDILVISGGKGPEKMRLDKDALEITKHFFEKNKPVAAICHGPQVLVSAGVIKGRKATCWIGIRDDIIAAGALYEDSEVVIDGNFVSSRSPDDLYAFGREMIAICNHLSQK</sequence>
<dbReference type="GeneID" id="24882963"/>
<evidence type="ECO:0000313" key="11">
    <source>
        <dbReference type="EMBL" id="KKG55121.1"/>
    </source>
</evidence>
<evidence type="ECO:0000313" key="58">
    <source>
        <dbReference type="Proteomes" id="UP000300067"/>
    </source>
</evidence>
<dbReference type="EMBL" id="JJQA01000008">
    <property type="protein sequence ID" value="KKH20760.1"/>
    <property type="molecule type" value="Genomic_DNA"/>
</dbReference>
<dbReference type="EMBL" id="JJQF01000021">
    <property type="protein sequence ID" value="KKH33944.1"/>
    <property type="molecule type" value="Genomic_DNA"/>
</dbReference>
<dbReference type="Proteomes" id="UP000034151">
    <property type="component" value="Unassembled WGS sequence"/>
</dbReference>
<evidence type="ECO:0000313" key="41">
    <source>
        <dbReference type="Proteomes" id="UP000034227"/>
    </source>
</evidence>
<dbReference type="EMBL" id="JJPD01000118">
    <property type="protein sequence ID" value="KKG40226.1"/>
    <property type="molecule type" value="Genomic_DNA"/>
</dbReference>
<evidence type="ECO:0000313" key="42">
    <source>
        <dbReference type="Proteomes" id="UP000034243"/>
    </source>
</evidence>
<evidence type="ECO:0000313" key="37">
    <source>
        <dbReference type="Proteomes" id="UP000034064"/>
    </source>
</evidence>
<dbReference type="EMBL" id="JJPL01000088">
    <property type="protein sequence ID" value="KKG63840.1"/>
    <property type="molecule type" value="Genomic_DNA"/>
</dbReference>
<dbReference type="EMBL" id="JJPO01000044">
    <property type="protein sequence ID" value="KKG74871.1"/>
    <property type="molecule type" value="Genomic_DNA"/>
</dbReference>
<dbReference type="EMBL" id="JJPQ01000160">
    <property type="protein sequence ID" value="KKG78284.1"/>
    <property type="molecule type" value="Genomic_DNA"/>
</dbReference>
<dbReference type="Proteomes" id="UP000034259">
    <property type="component" value="Unassembled WGS sequence"/>
</dbReference>
<protein>
    <submittedName>
        <fullName evidence="9">Peptidase</fullName>
    </submittedName>
    <submittedName>
        <fullName evidence="30">Type 1 glutamine amidotransferase</fullName>
    </submittedName>
</protein>
<dbReference type="Proteomes" id="UP000034195">
    <property type="component" value="Unassembled WGS sequence"/>
</dbReference>
<organism evidence="9 51">
    <name type="scientific">Methanosarcina mazei</name>
    <name type="common">Methanosarcina frisia</name>
    <dbReference type="NCBI Taxonomy" id="2209"/>
    <lineage>
        <taxon>Archaea</taxon>
        <taxon>Methanobacteriati</taxon>
        <taxon>Methanobacteriota</taxon>
        <taxon>Stenosarchaea group</taxon>
        <taxon>Methanomicrobia</taxon>
        <taxon>Methanosarcinales</taxon>
        <taxon>Methanosarcinaceae</taxon>
        <taxon>Methanosarcina</taxon>
    </lineage>
</organism>
<evidence type="ECO:0000313" key="36">
    <source>
        <dbReference type="Proteomes" id="UP000034047"/>
    </source>
</evidence>
<dbReference type="OrthoDB" id="82036at2157"/>
<dbReference type="PATRIC" id="fig|2209.39.peg.878"/>
<evidence type="ECO:0000313" key="54">
    <source>
        <dbReference type="Proteomes" id="UP000034820"/>
    </source>
</evidence>
<keyword evidence="30" id="KW-0808">Transferase</keyword>
<evidence type="ECO:0000313" key="18">
    <source>
        <dbReference type="EMBL" id="KKG89391.1"/>
    </source>
</evidence>
<evidence type="ECO:0000313" key="51">
    <source>
        <dbReference type="Proteomes" id="UP000034667"/>
    </source>
</evidence>
<dbReference type="EMBL" id="JJQI01000043">
    <property type="protein sequence ID" value="KKH40621.1"/>
    <property type="molecule type" value="Genomic_DNA"/>
</dbReference>
<keyword evidence="30" id="KW-0315">Glutamine amidotransferase</keyword>
<dbReference type="Proteomes" id="UP000034298">
    <property type="component" value="Unassembled WGS sequence"/>
</dbReference>
<dbReference type="GeneID" id="44087211"/>
<dbReference type="EMBL" id="JJPS01000121">
    <property type="protein sequence ID" value="KKG89391.1"/>
    <property type="molecule type" value="Genomic_DNA"/>
</dbReference>
<evidence type="ECO:0000313" key="33">
    <source>
        <dbReference type="Proteomes" id="UP000033889"/>
    </source>
</evidence>
<dbReference type="EMBL" id="JJQK01000028">
    <property type="protein sequence ID" value="KKH55770.1"/>
    <property type="molecule type" value="Genomic_DNA"/>
</dbReference>
<dbReference type="PANTHER" id="PTHR42733">
    <property type="entry name" value="DJ-1 PROTEIN"/>
    <property type="match status" value="1"/>
</dbReference>
<dbReference type="EMBL" id="JJPM01000014">
    <property type="protein sequence ID" value="KKG80799.1"/>
    <property type="molecule type" value="Genomic_DNA"/>
</dbReference>
<dbReference type="Proteomes" id="UP000034409">
    <property type="component" value="Unassembled WGS sequence"/>
</dbReference>
<evidence type="ECO:0000313" key="20">
    <source>
        <dbReference type="EMBL" id="KKH08190.1"/>
    </source>
</evidence>
<dbReference type="EMBL" id="JJPA01000221">
    <property type="protein sequence ID" value="KKG27808.1"/>
    <property type="molecule type" value="Genomic_DNA"/>
</dbReference>
<evidence type="ECO:0000313" key="59">
    <source>
        <dbReference type="Proteomes" id="UP000467371"/>
    </source>
</evidence>
<dbReference type="EMBL" id="JJPC01000054">
    <property type="protein sequence ID" value="KKG35810.1"/>
    <property type="molecule type" value="Genomic_DNA"/>
</dbReference>
<evidence type="ECO:0000313" key="57">
    <source>
        <dbReference type="Proteomes" id="UP000034950"/>
    </source>
</evidence>
<dbReference type="EMBL" id="JJPZ01000164">
    <property type="protein sequence ID" value="KKH05884.1"/>
    <property type="molecule type" value="Genomic_DNA"/>
</dbReference>
<dbReference type="EMBL" id="JJPN01000058">
    <property type="protein sequence ID" value="KKG73081.1"/>
    <property type="molecule type" value="Genomic_DNA"/>
</dbReference>
<dbReference type="Proteomes" id="UP000034243">
    <property type="component" value="Unassembled WGS sequence"/>
</dbReference>
<dbReference type="SUPFAM" id="SSF52317">
    <property type="entry name" value="Class I glutamine amidotransferase-like"/>
    <property type="match status" value="1"/>
</dbReference>
<dbReference type="Proteomes" id="UP000034577">
    <property type="component" value="Unassembled WGS sequence"/>
</dbReference>
<evidence type="ECO:0000313" key="35">
    <source>
        <dbReference type="Proteomes" id="UP000034001"/>
    </source>
</evidence>
<evidence type="ECO:0000313" key="56">
    <source>
        <dbReference type="Proteomes" id="UP000034944"/>
    </source>
</evidence>
<dbReference type="CDD" id="cd03134">
    <property type="entry name" value="GATase1_PfpI_like"/>
    <property type="match status" value="1"/>
</dbReference>
<evidence type="ECO:0000313" key="10">
    <source>
        <dbReference type="EMBL" id="KKG52907.1"/>
    </source>
</evidence>
<evidence type="ECO:0000313" key="4">
    <source>
        <dbReference type="EMBL" id="KKG27808.1"/>
    </source>
</evidence>
<dbReference type="EMBL" id="JJQE01000088">
    <property type="protein sequence ID" value="KKH28642.1"/>
    <property type="molecule type" value="Genomic_DNA"/>
</dbReference>
<evidence type="ECO:0000313" key="38">
    <source>
        <dbReference type="Proteomes" id="UP000034074"/>
    </source>
</evidence>
<dbReference type="EMBL" id="CP029709">
    <property type="protein sequence ID" value="QCR14915.1"/>
    <property type="molecule type" value="Genomic_DNA"/>
</dbReference>
<dbReference type="PROSITE" id="PS51276">
    <property type="entry name" value="PEPTIDASE_C56_PFPI"/>
    <property type="match status" value="1"/>
</dbReference>
<evidence type="ECO:0000313" key="32">
    <source>
        <dbReference type="Proteomes" id="UP000033878"/>
    </source>
</evidence>
<evidence type="ECO:0000313" key="21">
    <source>
        <dbReference type="EMBL" id="KKH11852.1"/>
    </source>
</evidence>
<dbReference type="EMBL" id="JJPH01000024">
    <property type="protein sequence ID" value="KKG55121.1"/>
    <property type="molecule type" value="Genomic_DNA"/>
</dbReference>
<evidence type="ECO:0000313" key="30">
    <source>
        <dbReference type="EMBL" id="QCR14915.1"/>
    </source>
</evidence>
<dbReference type="EMBL" id="JJQD01000095">
    <property type="protein sequence ID" value="KKH28527.1"/>
    <property type="molecule type" value="Genomic_DNA"/>
</dbReference>
<evidence type="ECO:0000313" key="23">
    <source>
        <dbReference type="EMBL" id="KKH20760.1"/>
    </source>
</evidence>
<evidence type="ECO:0000313" key="13">
    <source>
        <dbReference type="EMBL" id="KKG73081.1"/>
    </source>
</evidence>
<evidence type="ECO:0000313" key="22">
    <source>
        <dbReference type="EMBL" id="KKH15315.1"/>
    </source>
</evidence>
<reference evidence="30 58" key="2">
    <citation type="submission" date="2018-05" db="EMBL/GenBank/DDBJ databases">
        <title>Methanosarcina gilichinskyana sp. nov., a novel methanogenic archaeon isolated from Holocene permafrost, North East Russia.</title>
        <authorList>
            <person name="Oshurkova V."/>
            <person name="Meer M."/>
            <person name="Bochkareva O."/>
            <person name="Shcherbakova V."/>
        </authorList>
    </citation>
    <scope>NUCLEOTIDE SEQUENCE [LARGE SCALE GENOMIC DNA]</scope>
    <source>
        <strain evidence="30 58">JL01</strain>
    </source>
</reference>
<dbReference type="Proteomes" id="UP000034667">
    <property type="component" value="Unassembled WGS sequence"/>
</dbReference>
<evidence type="ECO:0000313" key="14">
    <source>
        <dbReference type="EMBL" id="KKG74871.1"/>
    </source>
</evidence>
<evidence type="ECO:0000256" key="1">
    <source>
        <dbReference type="ARBA" id="ARBA00008542"/>
    </source>
</evidence>
<dbReference type="EMBL" id="JJPR01000039">
    <property type="protein sequence ID" value="KKG88901.1"/>
    <property type="molecule type" value="Genomic_DNA"/>
</dbReference>
<dbReference type="Proteomes" id="UP000034672">
    <property type="component" value="Unassembled WGS sequence"/>
</dbReference>
<evidence type="ECO:0000313" key="43">
    <source>
        <dbReference type="Proteomes" id="UP000034259"/>
    </source>
</evidence>
<evidence type="ECO:0000313" key="48">
    <source>
        <dbReference type="Proteomes" id="UP000034409"/>
    </source>
</evidence>
<comment type="similarity">
    <text evidence="1">Belongs to the peptidase C56 family.</text>
</comment>
<dbReference type="EMBL" id="CP042908">
    <property type="protein sequence ID" value="QIB91115.1"/>
    <property type="molecule type" value="Genomic_DNA"/>
</dbReference>